<dbReference type="PANTHER" id="PTHR43649:SF12">
    <property type="entry name" value="DIACETYLCHITOBIOSE BINDING PROTEIN DASA"/>
    <property type="match status" value="1"/>
</dbReference>
<dbReference type="OrthoDB" id="9770625at2"/>
<dbReference type="STRING" id="1652495.ccrud_10875"/>
<feature type="chain" id="PRO_5039009751" description="Sugar ABC transporter substrate-binding protein" evidence="1">
    <location>
        <begin position="23"/>
        <end position="435"/>
    </location>
</feature>
<proteinExistence type="predicted"/>
<evidence type="ECO:0000313" key="3">
    <source>
        <dbReference type="Proteomes" id="UP000076929"/>
    </source>
</evidence>
<name>A0A172QVD1_9CORY</name>
<organism evidence="2 3">
    <name type="scientific">Corynebacterium crudilactis</name>
    <dbReference type="NCBI Taxonomy" id="1652495"/>
    <lineage>
        <taxon>Bacteria</taxon>
        <taxon>Bacillati</taxon>
        <taxon>Actinomycetota</taxon>
        <taxon>Actinomycetes</taxon>
        <taxon>Mycobacteriales</taxon>
        <taxon>Corynebacteriaceae</taxon>
        <taxon>Corynebacterium</taxon>
    </lineage>
</organism>
<dbReference type="PANTHER" id="PTHR43649">
    <property type="entry name" value="ARABINOSE-BINDING PROTEIN-RELATED"/>
    <property type="match status" value="1"/>
</dbReference>
<dbReference type="Gene3D" id="3.40.190.10">
    <property type="entry name" value="Periplasmic binding protein-like II"/>
    <property type="match status" value="1"/>
</dbReference>
<dbReference type="KEGG" id="ccjz:ccrud_10875"/>
<dbReference type="RefSeq" id="WP_066567507.1">
    <property type="nucleotide sequence ID" value="NZ_CP015622.1"/>
</dbReference>
<evidence type="ECO:0000313" key="2">
    <source>
        <dbReference type="EMBL" id="ANE04659.1"/>
    </source>
</evidence>
<dbReference type="InterPro" id="IPR006059">
    <property type="entry name" value="SBP"/>
</dbReference>
<evidence type="ECO:0000256" key="1">
    <source>
        <dbReference type="SAM" id="SignalP"/>
    </source>
</evidence>
<evidence type="ECO:0008006" key="4">
    <source>
        <dbReference type="Google" id="ProtNLM"/>
    </source>
</evidence>
<dbReference type="AlphaFoldDB" id="A0A172QVD1"/>
<dbReference type="PROSITE" id="PS51257">
    <property type="entry name" value="PROKAR_LIPOPROTEIN"/>
    <property type="match status" value="1"/>
</dbReference>
<dbReference type="EMBL" id="CP015622">
    <property type="protein sequence ID" value="ANE04659.1"/>
    <property type="molecule type" value="Genomic_DNA"/>
</dbReference>
<dbReference type="Proteomes" id="UP000076929">
    <property type="component" value="Chromosome"/>
</dbReference>
<keyword evidence="1" id="KW-0732">Signal</keyword>
<dbReference type="SUPFAM" id="SSF53850">
    <property type="entry name" value="Periplasmic binding protein-like II"/>
    <property type="match status" value="1"/>
</dbReference>
<gene>
    <name evidence="2" type="ORF">ccrud_10875</name>
</gene>
<dbReference type="InterPro" id="IPR050490">
    <property type="entry name" value="Bact_solute-bd_prot1"/>
</dbReference>
<reference evidence="2 3" key="1">
    <citation type="submission" date="2016-05" db="EMBL/GenBank/DDBJ databases">
        <title>Complete genome sequence of Corynebacterium crudilactis, a new Corynebacterium species isolated from raw cow's milk.</title>
        <authorList>
            <person name="Christian R."/>
            <person name="Zimmermann J."/>
            <person name="Lipski A."/>
            <person name="Kalinowski J."/>
        </authorList>
    </citation>
    <scope>NUCLEOTIDE SEQUENCE [LARGE SCALE GENOMIC DNA]</scope>
    <source>
        <strain evidence="2 3">JZ16</strain>
    </source>
</reference>
<keyword evidence="3" id="KW-1185">Reference proteome</keyword>
<accession>A0A172QVD1</accession>
<dbReference type="Pfam" id="PF01547">
    <property type="entry name" value="SBP_bac_1"/>
    <property type="match status" value="1"/>
</dbReference>
<sequence length="435" mass="47093">MSIKKVLGVAASVLATSVFLTACGAGSQTSSSNSAVAACDFENPEQKTTVNVLAYNSSAIDPFTNSMVSSCTKDNLEVRHEPIDFAGQVQRTQATLGTDNGTYDLIETYGFILPGLAEQDKVLPLNDLFEEYSDQYTLDQISSDLMERMSYDGQLLAVPMQAQAFTFVYRQDVFDELGLEVPTTFAEMEESAQAIQESGKMQYPLALPFLSSSDLGTAYIAALGSLGKQYVDESTGRPNFDSPESKVALESLKSLTQYMDPQVLTFDQPKVQQQLFNGQAAMAIMFSGRMVDLLDTNQTNLSEQFAFSAPPSVEAGGKLYSQVSIDGWSIPKNTKLDPDLLFNLIGASVSEEASKESIPAAYPAREGIANSENMPYAVAVEESISGAPEPQIVPWAADMSNETINVLAQIISGQKQVDPGMAEMQQIAEGVMEKY</sequence>
<protein>
    <recommendedName>
        <fullName evidence="4">Sugar ABC transporter substrate-binding protein</fullName>
    </recommendedName>
</protein>
<feature type="signal peptide" evidence="1">
    <location>
        <begin position="1"/>
        <end position="22"/>
    </location>
</feature>